<proteinExistence type="predicted"/>
<comment type="caution">
    <text evidence="1">The sequence shown here is derived from an EMBL/GenBank/DDBJ whole genome shotgun (WGS) entry which is preliminary data.</text>
</comment>
<evidence type="ECO:0000313" key="1">
    <source>
        <dbReference type="EMBL" id="GIY76231.1"/>
    </source>
</evidence>
<keyword evidence="2" id="KW-1185">Reference proteome</keyword>
<dbReference type="AlphaFoldDB" id="A0AAV4W2N7"/>
<dbReference type="Proteomes" id="UP001054945">
    <property type="component" value="Unassembled WGS sequence"/>
</dbReference>
<accession>A0AAV4W2N7</accession>
<evidence type="ECO:0000313" key="2">
    <source>
        <dbReference type="Proteomes" id="UP001054945"/>
    </source>
</evidence>
<organism evidence="1 2">
    <name type="scientific">Caerostris extrusa</name>
    <name type="common">Bark spider</name>
    <name type="synonym">Caerostris bankana</name>
    <dbReference type="NCBI Taxonomy" id="172846"/>
    <lineage>
        <taxon>Eukaryota</taxon>
        <taxon>Metazoa</taxon>
        <taxon>Ecdysozoa</taxon>
        <taxon>Arthropoda</taxon>
        <taxon>Chelicerata</taxon>
        <taxon>Arachnida</taxon>
        <taxon>Araneae</taxon>
        <taxon>Araneomorphae</taxon>
        <taxon>Entelegynae</taxon>
        <taxon>Araneoidea</taxon>
        <taxon>Araneidae</taxon>
        <taxon>Caerostris</taxon>
    </lineage>
</organism>
<protein>
    <submittedName>
        <fullName evidence="1">Uncharacterized protein</fullName>
    </submittedName>
</protein>
<sequence>MCKIARLVKRIFACRSVSKPLGFSIAFGIDELTRYFAELDHVPNEQWCDPLFFRTLLLHHIDVRPVSMVLVTNKQPNSVIWLLWSRKSAMVSSSSPLHPLSFKVKPAFHNTAKIAPLISSKKIDPHRIKCYSY</sequence>
<reference evidence="1 2" key="1">
    <citation type="submission" date="2021-06" db="EMBL/GenBank/DDBJ databases">
        <title>Caerostris extrusa draft genome.</title>
        <authorList>
            <person name="Kono N."/>
            <person name="Arakawa K."/>
        </authorList>
    </citation>
    <scope>NUCLEOTIDE SEQUENCE [LARGE SCALE GENOMIC DNA]</scope>
</reference>
<name>A0AAV4W2N7_CAEEX</name>
<dbReference type="EMBL" id="BPLR01015452">
    <property type="protein sequence ID" value="GIY76231.1"/>
    <property type="molecule type" value="Genomic_DNA"/>
</dbReference>
<gene>
    <name evidence="1" type="ORF">CEXT_382901</name>
</gene>